<evidence type="ECO:0000313" key="16">
    <source>
        <dbReference type="Proteomes" id="UP000285839"/>
    </source>
</evidence>
<reference evidence="13 14" key="1">
    <citation type="submission" date="2018-08" db="EMBL/GenBank/DDBJ databases">
        <title>A genome reference for cultivated species of the human gut microbiota.</title>
        <authorList>
            <person name="Zou Y."/>
            <person name="Xue W."/>
            <person name="Luo G."/>
        </authorList>
    </citation>
    <scope>NUCLEOTIDE SEQUENCE [LARGE SCALE GENOMIC DNA]</scope>
    <source>
        <strain evidence="10 14">AF21-24</strain>
        <strain evidence="9 16">AF25-21</strain>
        <strain evidence="12 13">AM18-2AC</strain>
        <strain evidence="11 15">AM29-25AC</strain>
    </source>
</reference>
<keyword evidence="5 7" id="KW-1133">Transmembrane helix</keyword>
<evidence type="ECO:0000256" key="3">
    <source>
        <dbReference type="ARBA" id="ARBA00022475"/>
    </source>
</evidence>
<keyword evidence="4 7" id="KW-0812">Transmembrane</keyword>
<dbReference type="EMBL" id="QRJH01000012">
    <property type="protein sequence ID" value="RHH15315.1"/>
    <property type="molecule type" value="Genomic_DNA"/>
</dbReference>
<feature type="transmembrane region" description="Helical" evidence="7">
    <location>
        <begin position="210"/>
        <end position="229"/>
    </location>
</feature>
<keyword evidence="3" id="KW-1003">Cell membrane</keyword>
<dbReference type="Proteomes" id="UP000285839">
    <property type="component" value="Unassembled WGS sequence"/>
</dbReference>
<feature type="transmembrane region" description="Helical" evidence="7">
    <location>
        <begin position="83"/>
        <end position="104"/>
    </location>
</feature>
<feature type="transmembrane region" description="Helical" evidence="7">
    <location>
        <begin position="164"/>
        <end position="189"/>
    </location>
</feature>
<evidence type="ECO:0000313" key="11">
    <source>
        <dbReference type="EMBL" id="RHE10056.1"/>
    </source>
</evidence>
<dbReference type="CDD" id="cd06261">
    <property type="entry name" value="TM_PBP2"/>
    <property type="match status" value="1"/>
</dbReference>
<evidence type="ECO:0000256" key="4">
    <source>
        <dbReference type="ARBA" id="ARBA00022692"/>
    </source>
</evidence>
<protein>
    <submittedName>
        <fullName evidence="10">Sugar ABC transporter permease</fullName>
    </submittedName>
</protein>
<dbReference type="GO" id="GO:0055085">
    <property type="term" value="P:transmembrane transport"/>
    <property type="evidence" value="ECO:0007669"/>
    <property type="project" value="InterPro"/>
</dbReference>
<dbReference type="Proteomes" id="UP000284024">
    <property type="component" value="Unassembled WGS sequence"/>
</dbReference>
<gene>
    <name evidence="12" type="ORF">DW222_16400</name>
    <name evidence="11" type="ORF">DW767_16515</name>
    <name evidence="10" type="ORF">DWX77_09880</name>
    <name evidence="9" type="ORF">DWY46_12995</name>
</gene>
<evidence type="ECO:0000256" key="6">
    <source>
        <dbReference type="ARBA" id="ARBA00023136"/>
    </source>
</evidence>
<evidence type="ECO:0000256" key="7">
    <source>
        <dbReference type="RuleBase" id="RU363032"/>
    </source>
</evidence>
<proteinExistence type="inferred from homology"/>
<dbReference type="PANTHER" id="PTHR30193">
    <property type="entry name" value="ABC TRANSPORTER PERMEASE PROTEIN"/>
    <property type="match status" value="1"/>
</dbReference>
<dbReference type="Gene3D" id="1.10.3720.10">
    <property type="entry name" value="MetI-like"/>
    <property type="match status" value="1"/>
</dbReference>
<evidence type="ECO:0000313" key="10">
    <source>
        <dbReference type="EMBL" id="RGS72936.1"/>
    </source>
</evidence>
<dbReference type="SUPFAM" id="SSF161098">
    <property type="entry name" value="MetI-like"/>
    <property type="match status" value="1"/>
</dbReference>
<feature type="transmembrane region" description="Helical" evidence="7">
    <location>
        <begin position="280"/>
        <end position="299"/>
    </location>
</feature>
<evidence type="ECO:0000313" key="12">
    <source>
        <dbReference type="EMBL" id="RHH15315.1"/>
    </source>
</evidence>
<dbReference type="EMBL" id="QSJW01000013">
    <property type="protein sequence ID" value="RHE10056.1"/>
    <property type="molecule type" value="Genomic_DNA"/>
</dbReference>
<feature type="transmembrane region" description="Helical" evidence="7">
    <location>
        <begin position="116"/>
        <end position="136"/>
    </location>
</feature>
<keyword evidence="2 7" id="KW-0813">Transport</keyword>
<evidence type="ECO:0000256" key="5">
    <source>
        <dbReference type="ARBA" id="ARBA00022989"/>
    </source>
</evidence>
<comment type="similarity">
    <text evidence="7">Belongs to the binding-protein-dependent transport system permease family.</text>
</comment>
<dbReference type="PROSITE" id="PS50928">
    <property type="entry name" value="ABC_TM1"/>
    <property type="match status" value="1"/>
</dbReference>
<accession>A0A396FM34</accession>
<evidence type="ECO:0000313" key="15">
    <source>
        <dbReference type="Proteomes" id="UP000284644"/>
    </source>
</evidence>
<organism evidence="10 14">
    <name type="scientific">Blautia obeum</name>
    <dbReference type="NCBI Taxonomy" id="40520"/>
    <lineage>
        <taxon>Bacteria</taxon>
        <taxon>Bacillati</taxon>
        <taxon>Bacillota</taxon>
        <taxon>Clostridia</taxon>
        <taxon>Lachnospirales</taxon>
        <taxon>Lachnospiraceae</taxon>
        <taxon>Blautia</taxon>
    </lineage>
</organism>
<name>A0A396FM34_9FIRM</name>
<dbReference type="PANTHER" id="PTHR30193:SF37">
    <property type="entry name" value="INNER MEMBRANE ABC TRANSPORTER PERMEASE PROTEIN YCJO"/>
    <property type="match status" value="1"/>
</dbReference>
<sequence length="309" mass="35047">MRRYFMKKLSRTKIRKEWIWAYVFIAPMFIGTLIFGLFPIVYSFVLSVTDWNLLSGFGGFVGLKNFATVFTSKTTLAEIRNTLVYAGVSVPITLLLSVFFASLLSKKLKGKRFFRIVYFLPNIIMPAAVAMVWRWLLNTRYGLVNIVLGDLGLPTPSWISDPKFIMISLIIVEVWSGIGYNTIILLAAIQGISAEMYESADLDGASGFQKFWKITLPLVSPSMFFLLTMGLMKAMRAFDMIYMFIGKDAWSTGGPLLEAVRTMVYGIYFNGFTRMDMGMASAESVVLFIMIMIVTGIQFKLQDKWVNYD</sequence>
<evidence type="ECO:0000259" key="8">
    <source>
        <dbReference type="PROSITE" id="PS50928"/>
    </source>
</evidence>
<dbReference type="InterPro" id="IPR051393">
    <property type="entry name" value="ABC_transporter_permease"/>
</dbReference>
<dbReference type="GO" id="GO:0005886">
    <property type="term" value="C:plasma membrane"/>
    <property type="evidence" value="ECO:0007669"/>
    <property type="project" value="UniProtKB-SubCell"/>
</dbReference>
<dbReference type="AlphaFoldDB" id="A0A396FM34"/>
<comment type="caution">
    <text evidence="10">The sequence shown here is derived from an EMBL/GenBank/DDBJ whole genome shotgun (WGS) entry which is preliminary data.</text>
</comment>
<evidence type="ECO:0000256" key="2">
    <source>
        <dbReference type="ARBA" id="ARBA00022448"/>
    </source>
</evidence>
<evidence type="ECO:0000313" key="9">
    <source>
        <dbReference type="EMBL" id="RGR47254.1"/>
    </source>
</evidence>
<dbReference type="InterPro" id="IPR000515">
    <property type="entry name" value="MetI-like"/>
</dbReference>
<dbReference type="EMBL" id="QRUH01000011">
    <property type="protein sequence ID" value="RGR47254.1"/>
    <property type="molecule type" value="Genomic_DNA"/>
</dbReference>
<feature type="transmembrane region" description="Helical" evidence="7">
    <location>
        <begin position="20"/>
        <end position="45"/>
    </location>
</feature>
<comment type="subcellular location">
    <subcellularLocation>
        <location evidence="1 7">Cell membrane</location>
        <topology evidence="1 7">Multi-pass membrane protein</topology>
    </subcellularLocation>
</comment>
<keyword evidence="6 7" id="KW-0472">Membrane</keyword>
<dbReference type="InterPro" id="IPR035906">
    <property type="entry name" value="MetI-like_sf"/>
</dbReference>
<evidence type="ECO:0000313" key="13">
    <source>
        <dbReference type="Proteomes" id="UP000284024"/>
    </source>
</evidence>
<dbReference type="Proteomes" id="UP000284644">
    <property type="component" value="Unassembled WGS sequence"/>
</dbReference>
<dbReference type="Proteomes" id="UP000284242">
    <property type="component" value="Unassembled WGS sequence"/>
</dbReference>
<evidence type="ECO:0000313" key="14">
    <source>
        <dbReference type="Proteomes" id="UP000284242"/>
    </source>
</evidence>
<feature type="domain" description="ABC transmembrane type-1" evidence="8">
    <location>
        <begin position="79"/>
        <end position="298"/>
    </location>
</feature>
<dbReference type="Pfam" id="PF00528">
    <property type="entry name" value="BPD_transp_1"/>
    <property type="match status" value="1"/>
</dbReference>
<dbReference type="EMBL" id="QRVV01000025">
    <property type="protein sequence ID" value="RGS72936.1"/>
    <property type="molecule type" value="Genomic_DNA"/>
</dbReference>
<evidence type="ECO:0000256" key="1">
    <source>
        <dbReference type="ARBA" id="ARBA00004651"/>
    </source>
</evidence>